<dbReference type="Gene3D" id="1.20.900.10">
    <property type="entry name" value="Dbl homology (DH) domain"/>
    <property type="match status" value="1"/>
</dbReference>
<feature type="region of interest" description="Disordered" evidence="2">
    <location>
        <begin position="1897"/>
        <end position="1999"/>
    </location>
</feature>
<dbReference type="SMART" id="SM00233">
    <property type="entry name" value="PH"/>
    <property type="match status" value="1"/>
</dbReference>
<feature type="compositionally biased region" description="Acidic residues" evidence="2">
    <location>
        <begin position="1971"/>
        <end position="1980"/>
    </location>
</feature>
<feature type="domain" description="DH" evidence="4">
    <location>
        <begin position="1500"/>
        <end position="1694"/>
    </location>
</feature>
<dbReference type="GO" id="GO:0005085">
    <property type="term" value="F:guanyl-nucleotide exchange factor activity"/>
    <property type="evidence" value="ECO:0007669"/>
    <property type="project" value="InterPro"/>
</dbReference>
<dbReference type="CDD" id="cd00136">
    <property type="entry name" value="PDZ_canonical"/>
    <property type="match status" value="1"/>
</dbReference>
<dbReference type="InterPro" id="IPR035899">
    <property type="entry name" value="DBL_dom_sf"/>
</dbReference>
<dbReference type="Pfam" id="PF00169">
    <property type="entry name" value="PH"/>
    <property type="match status" value="1"/>
</dbReference>
<dbReference type="SMART" id="SM00325">
    <property type="entry name" value="RhoGEF"/>
    <property type="match status" value="1"/>
</dbReference>
<feature type="region of interest" description="Disordered" evidence="2">
    <location>
        <begin position="357"/>
        <end position="447"/>
    </location>
</feature>
<dbReference type="Pfam" id="PF18385">
    <property type="entry name" value="Tiam_CC_Ex"/>
    <property type="match status" value="1"/>
</dbReference>
<proteinExistence type="predicted"/>
<feature type="non-terminal residue" evidence="6">
    <location>
        <position position="1"/>
    </location>
</feature>
<dbReference type="GO" id="GO:0007264">
    <property type="term" value="P:small GTPase-mediated signal transduction"/>
    <property type="evidence" value="ECO:0007669"/>
    <property type="project" value="InterPro"/>
</dbReference>
<feature type="compositionally biased region" description="Polar residues" evidence="2">
    <location>
        <begin position="1948"/>
        <end position="1962"/>
    </location>
</feature>
<dbReference type="InterPro" id="IPR055230">
    <property type="entry name" value="PH_Tiam1/2"/>
</dbReference>
<dbReference type="CDD" id="cd01230">
    <property type="entry name" value="PH1_Tiam1_2"/>
    <property type="match status" value="1"/>
</dbReference>
<dbReference type="SUPFAM" id="SSF48065">
    <property type="entry name" value="DBL homology domain (DH-domain)"/>
    <property type="match status" value="1"/>
</dbReference>
<feature type="region of interest" description="Disordered" evidence="2">
    <location>
        <begin position="638"/>
        <end position="667"/>
    </location>
</feature>
<dbReference type="KEGG" id="tng:GSTEN00031329G001"/>
<dbReference type="PROSITE" id="PS00741">
    <property type="entry name" value="DH_1"/>
    <property type="match status" value="1"/>
</dbReference>
<gene>
    <name evidence="6" type="ORF">GSTENG00031329001</name>
</gene>
<feature type="domain" description="PH" evidence="3">
    <location>
        <begin position="683"/>
        <end position="797"/>
    </location>
</feature>
<comment type="caution">
    <text evidence="6">The sequence shown here is derived from an EMBL/GenBank/DDBJ whole genome shotgun (WGS) entry which is preliminary data.</text>
</comment>
<dbReference type="Gene3D" id="2.30.29.30">
    <property type="entry name" value="Pleckstrin-homology domain (PH domain)/Phosphotyrosine-binding domain (PTB)"/>
    <property type="match status" value="2"/>
</dbReference>
<feature type="region of interest" description="Disordered" evidence="2">
    <location>
        <begin position="1466"/>
        <end position="1496"/>
    </location>
</feature>
<dbReference type="PANTHER" id="PTHR46001:SF5">
    <property type="entry name" value="RHO GUANINE NUCLEOTIDE EXCHANGE FACTOR TIAM2"/>
    <property type="match status" value="1"/>
</dbReference>
<dbReference type="CDD" id="cd00160">
    <property type="entry name" value="RhoGEF"/>
    <property type="match status" value="1"/>
</dbReference>
<dbReference type="InterPro" id="IPR001849">
    <property type="entry name" value="PH_domain"/>
</dbReference>
<dbReference type="InterPro" id="IPR043537">
    <property type="entry name" value="Tiam1/Tiam2/Sif"/>
</dbReference>
<dbReference type="Gene3D" id="6.10.140.680">
    <property type="match status" value="1"/>
</dbReference>
<organism evidence="6">
    <name type="scientific">Tetraodon nigroviridis</name>
    <name type="common">Spotted green pufferfish</name>
    <name type="synonym">Chelonodon nigroviridis</name>
    <dbReference type="NCBI Taxonomy" id="99883"/>
    <lineage>
        <taxon>Eukaryota</taxon>
        <taxon>Metazoa</taxon>
        <taxon>Chordata</taxon>
        <taxon>Craniata</taxon>
        <taxon>Vertebrata</taxon>
        <taxon>Euteleostomi</taxon>
        <taxon>Actinopterygii</taxon>
        <taxon>Neopterygii</taxon>
        <taxon>Teleostei</taxon>
        <taxon>Neoteleostei</taxon>
        <taxon>Acanthomorphata</taxon>
        <taxon>Eupercaria</taxon>
        <taxon>Tetraodontiformes</taxon>
        <taxon>Tetradontoidea</taxon>
        <taxon>Tetraodontidae</taxon>
        <taxon>Tetraodon</taxon>
    </lineage>
</organism>
<dbReference type="CDD" id="cd01255">
    <property type="entry name" value="PH2_Tiam1_2"/>
    <property type="match status" value="1"/>
</dbReference>
<dbReference type="Gene3D" id="2.30.42.10">
    <property type="match status" value="1"/>
</dbReference>
<evidence type="ECO:0000259" key="5">
    <source>
        <dbReference type="PROSITE" id="PS50106"/>
    </source>
</evidence>
<feature type="compositionally biased region" description="Low complexity" evidence="2">
    <location>
        <begin position="365"/>
        <end position="377"/>
    </location>
</feature>
<feature type="region of interest" description="Disordered" evidence="2">
    <location>
        <begin position="298"/>
        <end position="325"/>
    </location>
</feature>
<feature type="region of interest" description="Disordered" evidence="2">
    <location>
        <begin position="1325"/>
        <end position="1347"/>
    </location>
</feature>
<dbReference type="SMART" id="SM00228">
    <property type="entry name" value="PDZ"/>
    <property type="match status" value="1"/>
</dbReference>
<dbReference type="Pfam" id="PF23014">
    <property type="entry name" value="PH_Tiam1"/>
    <property type="match status" value="1"/>
</dbReference>
<sequence length="2108" mass="232705">MATTDPHPHQAGERDHHPAEVAQVHIFVAKDSSSTRNISPPSPPLLADGFACLVFDFVTRALDPAFRVALALESVAWVKSTFADSKFPEFFQEDMQDFHSWQVFTDHQARLGFLSLQLFSKGLRGPSLRFRLFQVLADWSQNMHLRRCAGTQVRCQPSSRFWHPLEEPLSQCELKAVQRAVDERLRHSAMGNSESQYSIQGPKGTSFVFSGKPKPCSQRLHSAKDTVSPHSWWKTAPIGSGYKARCVGRGCLSPPKSRQPYSPRHYDYVSKGGRASDRLWPRPAGCVARKRHVSDEFEENPYGSELGGHTLNEQESLQEPSSPRVVIRKDGSLRVEFTNSSGNPLLLDGASGPVQLLKFSPNVEPAPASSPSGSNGSRQESHRSAPPLASTSSTARTSKGSSLSSDGSWYDSPWGPNAEMGEQDPPCSSSMAVPQMDSYPEHSPPVSIADLYKDSAMATTFPTSSDLSFQIQEALPDQRQHRASFASVMDVPVEGCAEVRQYSSYTLPCRRPKAHTMSEELVPYDDRQHPREQAGADFVFQKKDSIKNRIRRLSDWTGSLSRKKRKCQETRSKDLGDAFDSGVDGLTADTSSPSQVSSLLWFPGTSRAHSSGAIHQSATSNALRQNIYENFMRELETGLGQGGAGSGDRLDPSTGTEEGESSSESAEGSLEQLDLLFEKEQGVVRRAGWLSFKPLVTLHKDRRLELVTRRKWKQYWVTLKGCTLLFYETYSRGSPEQELSPRYALLAEDSVVQAVPEHPKKENVFCLSNSYGDVYLFQASNQTDLENWVTAIHSASASLLAKRQGKEDTVRLLRSQVRGLLQKIDMDGKMKKMAELQLTVVSNPKNRRAIENQVRPCGLAAGLATGTIQQWEQNLERFNMDLFRMRCYLASLQGGELPNPKSLLAFASRPTKTTLGRLGIFSVSSFHALICSRDEATLRRRSLSLTYRQRKRGLFSSLKGLDNLTKRGREKRSSSSKIFEGEAGGQTTTLPPRSTERLDVLSSIYSMSPPEDGAWDCAEGATDALTCVCMPDGCTVQVLLRRDQTAADLLSAACKVKELEPSLHCLRLHRGAGREADVRYMAPAELLGDVVSDRWEVVPANVFTLRISKLGGSGDFGEWVTPGGSFLCRYEKVLKVFCGFPQGFAVTGHIDAQKNSRIFVNDVLPDGLAFDEGVHGLKMHPTATLAPDPLKRTVVLPGLRPGDEILVLNGRSVSGLDLTLIQTLFAEPTLHLALRRDGPRPPAASSHQPAPPLRQRQDVGGKHQRAKSSSEGARFQPCRAEVREAKHTVTAQDCTPRGRSSASGWVSWIHAYVCTAAGGVEPLGVGLEDGHSHRPVQHSKAASDEDPPPRLFLTTVVGLFTRDQSPSQAICSVLAMFWFWSGCKAEEKDLFLGSVLLGLARFLRNEDFSRHPCLHTTSYASITCHRQDSVARSLRLMFHFLTQECGHRVQPLPVLPGGDGSVLGRFDGQDKGRVGEAGGGGSRRERPAQAMSQAHERHRAVRKVIQELVDTEKSYVKDLTCLFEIYLKPLQKETFLTQDEMESLFGSLPEMLDFQRVFLQTLEEKIASSPDCSTLETPAQFKKLLFSLGGSFLYYADHFKLYSGFCANHIKVQKVLERAKTDQAFKEFLEARNLTKQHSSTLESYLIKPVQRVLKYPLLLRELVSLTDCDSEEHYHLTEALKAMEKVASHINEMQKIYEDYGAVFDQLVAEQTGHIKEVTEISMGEFLTHSTAAWLNPHPSLGRIRKDPEMTVFVFKKAVILVFRENNKLKKKMTNARMVLSHADADPVRFRWLIPFSALQVRLGNTAGTGTDSSCIWELIHSRSEVEGRPETVFQLCSSVPETKVNIVKVIRSILRENVRRNMGTLERGCKDRLAPLRRTLPFSAKLGSSRASWLSKQPVADLSAQPGYPKPGLDSDEGSLSSGTFSLSGAPPSSASPELHVLPAQENWSGNAGSTSQARSPSAVKESDILSDEDDDGFSEGGVRRGSGDSSSPTSAIEAQFLQLQLSEAAVSRAPAPCVQPEGLGDTPETQPRLLRGHFSAVKRKASSLKRSQEALGRLVDSRAEVTSPSGVVDLNALLEREFSVQSLASVVNEDCFYEAAEGGNS</sequence>
<dbReference type="EMBL" id="CAAE01015009">
    <property type="protein sequence ID" value="CAG09876.1"/>
    <property type="molecule type" value="Genomic_DNA"/>
</dbReference>
<feature type="region of interest" description="Disordered" evidence="2">
    <location>
        <begin position="1235"/>
        <end position="1276"/>
    </location>
</feature>
<evidence type="ECO:0000313" key="6">
    <source>
        <dbReference type="EMBL" id="CAG09876.1"/>
    </source>
</evidence>
<dbReference type="InterPro" id="IPR011993">
    <property type="entry name" value="PH-like_dom_sf"/>
</dbReference>
<dbReference type="PROSITE" id="PS50106">
    <property type="entry name" value="PDZ"/>
    <property type="match status" value="1"/>
</dbReference>
<dbReference type="Pfam" id="PF00621">
    <property type="entry name" value="RhoGEF"/>
    <property type="match status" value="1"/>
</dbReference>
<keyword evidence="1" id="KW-0677">Repeat</keyword>
<dbReference type="PANTHER" id="PTHR46001">
    <property type="entry name" value="TIAM (MAMMALIAN TUMOR INVASION AND METASTASIS FACTOR) HOMOLOG"/>
    <property type="match status" value="1"/>
</dbReference>
<accession>Q4RP06</accession>
<feature type="compositionally biased region" description="Low complexity" evidence="2">
    <location>
        <begin position="384"/>
        <end position="412"/>
    </location>
</feature>
<dbReference type="PROSITE" id="PS50003">
    <property type="entry name" value="PH_DOMAIN"/>
    <property type="match status" value="1"/>
</dbReference>
<dbReference type="InterPro" id="IPR001331">
    <property type="entry name" value="GDS_CDC24_CS"/>
</dbReference>
<dbReference type="InterPro" id="IPR040655">
    <property type="entry name" value="TIAM1_CC-Ex"/>
</dbReference>
<evidence type="ECO:0000259" key="3">
    <source>
        <dbReference type="PROSITE" id="PS50003"/>
    </source>
</evidence>
<protein>
    <submittedName>
        <fullName evidence="6">(spotted green pufferfish) hypothetical protein</fullName>
    </submittedName>
</protein>
<dbReference type="InterPro" id="IPR036034">
    <property type="entry name" value="PDZ_sf"/>
</dbReference>
<dbReference type="SUPFAM" id="SSF50729">
    <property type="entry name" value="PH domain-like"/>
    <property type="match status" value="2"/>
</dbReference>
<dbReference type="PROSITE" id="PS50010">
    <property type="entry name" value="DH_2"/>
    <property type="match status" value="1"/>
</dbReference>
<dbReference type="InterPro" id="IPR000219">
    <property type="entry name" value="DH_dom"/>
</dbReference>
<feature type="region of interest" description="Disordered" evidence="2">
    <location>
        <begin position="966"/>
        <end position="993"/>
    </location>
</feature>
<dbReference type="OrthoDB" id="8059989at2759"/>
<reference evidence="6" key="1">
    <citation type="journal article" date="2004" name="Nature">
        <title>Genome duplication in the teleost fish Tetraodon nigroviridis reveals the early vertebrate proto-karyotype.</title>
        <authorList>
            <person name="Jaillon O."/>
            <person name="Aury J.-M."/>
            <person name="Brunet F."/>
            <person name="Petit J.-L."/>
            <person name="Stange-Thomann N."/>
            <person name="Mauceli E."/>
            <person name="Bouneau L."/>
            <person name="Fischer C."/>
            <person name="Ozouf-Costaz C."/>
            <person name="Bernot A."/>
            <person name="Nicaud S."/>
            <person name="Jaffe D."/>
            <person name="Fisher S."/>
            <person name="Lutfalla G."/>
            <person name="Dossat C."/>
            <person name="Segurens B."/>
            <person name="Dasilva C."/>
            <person name="Salanoubat M."/>
            <person name="Levy M."/>
            <person name="Boudet N."/>
            <person name="Castellano S."/>
            <person name="Anthouard V."/>
            <person name="Jubin C."/>
            <person name="Castelli V."/>
            <person name="Katinka M."/>
            <person name="Vacherie B."/>
            <person name="Biemont C."/>
            <person name="Skalli Z."/>
            <person name="Cattolico L."/>
            <person name="Poulain J."/>
            <person name="De Berardinis V."/>
            <person name="Cruaud C."/>
            <person name="Duprat S."/>
            <person name="Brottier P."/>
            <person name="Coutanceau J.-P."/>
            <person name="Gouzy J."/>
            <person name="Parra G."/>
            <person name="Lardier G."/>
            <person name="Chapple C."/>
            <person name="McKernan K.J."/>
            <person name="McEwan P."/>
            <person name="Bosak S."/>
            <person name="Kellis M."/>
            <person name="Volff J.-N."/>
            <person name="Guigo R."/>
            <person name="Zody M.C."/>
            <person name="Mesirov J."/>
            <person name="Lindblad-Toh K."/>
            <person name="Birren B."/>
            <person name="Nusbaum C."/>
            <person name="Kahn D."/>
            <person name="Robinson-Rechavi M."/>
            <person name="Laudet V."/>
            <person name="Schachter V."/>
            <person name="Quetier F."/>
            <person name="Saurin W."/>
            <person name="Scarpelli C."/>
            <person name="Wincker P."/>
            <person name="Lander E.S."/>
            <person name="Weissenbach J."/>
            <person name="Roest Crollius H."/>
        </authorList>
    </citation>
    <scope>NUCLEOTIDE SEQUENCE [LARGE SCALE GENOMIC DNA]</scope>
</reference>
<name>Q4RP06_TETNG</name>
<evidence type="ECO:0000256" key="1">
    <source>
        <dbReference type="ARBA" id="ARBA00022737"/>
    </source>
</evidence>
<feature type="compositionally biased region" description="Polar residues" evidence="2">
    <location>
        <begin position="311"/>
        <end position="321"/>
    </location>
</feature>
<feature type="compositionally biased region" description="Low complexity" evidence="2">
    <location>
        <begin position="1920"/>
        <end position="1939"/>
    </location>
</feature>
<dbReference type="InterPro" id="IPR001478">
    <property type="entry name" value="PDZ"/>
</dbReference>
<feature type="domain" description="PDZ" evidence="5">
    <location>
        <begin position="1143"/>
        <end position="1216"/>
    </location>
</feature>
<evidence type="ECO:0000259" key="4">
    <source>
        <dbReference type="PROSITE" id="PS50010"/>
    </source>
</evidence>
<reference evidence="6" key="2">
    <citation type="submission" date="2004-02" db="EMBL/GenBank/DDBJ databases">
        <authorList>
            <consortium name="Genoscope"/>
            <consortium name="Whitehead Institute Centre for Genome Research"/>
        </authorList>
    </citation>
    <scope>NUCLEOTIDE SEQUENCE</scope>
</reference>
<evidence type="ECO:0000256" key="2">
    <source>
        <dbReference type="SAM" id="MobiDB-lite"/>
    </source>
</evidence>